<protein>
    <submittedName>
        <fullName evidence="2">Putative ribonuclease H-like domain-containing protein</fullName>
    </submittedName>
</protein>
<proteinExistence type="predicted"/>
<feature type="non-terminal residue" evidence="2">
    <location>
        <position position="410"/>
    </location>
</feature>
<name>A0A699KZG3_TANCI</name>
<comment type="caution">
    <text evidence="2">The sequence shown here is derived from an EMBL/GenBank/DDBJ whole genome shotgun (WGS) entry which is preliminary data.</text>
</comment>
<sequence>MLTMRARRFLKRIGRNIGANETDTIRFDMYKVECYNFHRRGHFAKECQSLRDNRNKEPTRRTVPREVSTSNALVSQCDAVELHSDESDHSVPKSPKNDRYKTSEGYYVVSPLYNRTFLPPKPDLVFTNDPNASELVANVLNVESSINKPSKDMSKILRPNALIIKDWISGSKEETEIESVPKQREPSFVKSSKHVNTSREYVKKVEHTKQAKNLMTNNQKSRGNIPTVVLTRSRLVSLNAARPIPTTVTQSTVKSSWPVKHVVNKAHSPGNKGNAEKPQHTGCGNQNVKIQVSNGLGPQKTLSFLFDVQGNPQQALKDKGNPKGGKISGKGKIKTGKLDFDDIYFVKELKFNLFSVSQICDKKNSVLFTDTKCVVLSSDYKLPNENHVLLRVPRENNMYNVDLKNVVPSG</sequence>
<reference evidence="2" key="1">
    <citation type="journal article" date="2019" name="Sci. Rep.">
        <title>Draft genome of Tanacetum cinerariifolium, the natural source of mosquito coil.</title>
        <authorList>
            <person name="Yamashiro T."/>
            <person name="Shiraishi A."/>
            <person name="Satake H."/>
            <person name="Nakayama K."/>
        </authorList>
    </citation>
    <scope>NUCLEOTIDE SEQUENCE</scope>
</reference>
<dbReference type="AlphaFoldDB" id="A0A699KZG3"/>
<dbReference type="EMBL" id="BKCJ010566462">
    <property type="protein sequence ID" value="GFB16647.1"/>
    <property type="molecule type" value="Genomic_DNA"/>
</dbReference>
<accession>A0A699KZG3</accession>
<evidence type="ECO:0000313" key="2">
    <source>
        <dbReference type="EMBL" id="GFB16647.1"/>
    </source>
</evidence>
<feature type="region of interest" description="Disordered" evidence="1">
    <location>
        <begin position="267"/>
        <end position="286"/>
    </location>
</feature>
<feature type="compositionally biased region" description="Basic and acidic residues" evidence="1">
    <location>
        <begin position="177"/>
        <end position="187"/>
    </location>
</feature>
<organism evidence="2">
    <name type="scientific">Tanacetum cinerariifolium</name>
    <name type="common">Dalmatian daisy</name>
    <name type="synonym">Chrysanthemum cinerariifolium</name>
    <dbReference type="NCBI Taxonomy" id="118510"/>
    <lineage>
        <taxon>Eukaryota</taxon>
        <taxon>Viridiplantae</taxon>
        <taxon>Streptophyta</taxon>
        <taxon>Embryophyta</taxon>
        <taxon>Tracheophyta</taxon>
        <taxon>Spermatophyta</taxon>
        <taxon>Magnoliopsida</taxon>
        <taxon>eudicotyledons</taxon>
        <taxon>Gunneridae</taxon>
        <taxon>Pentapetalae</taxon>
        <taxon>asterids</taxon>
        <taxon>campanulids</taxon>
        <taxon>Asterales</taxon>
        <taxon>Asteraceae</taxon>
        <taxon>Asteroideae</taxon>
        <taxon>Anthemideae</taxon>
        <taxon>Anthemidinae</taxon>
        <taxon>Tanacetum</taxon>
    </lineage>
</organism>
<gene>
    <name evidence="2" type="ORF">Tci_688618</name>
</gene>
<feature type="region of interest" description="Disordered" evidence="1">
    <location>
        <begin position="177"/>
        <end position="200"/>
    </location>
</feature>
<evidence type="ECO:0000256" key="1">
    <source>
        <dbReference type="SAM" id="MobiDB-lite"/>
    </source>
</evidence>